<evidence type="ECO:0008006" key="4">
    <source>
        <dbReference type="Google" id="ProtNLM"/>
    </source>
</evidence>
<accession>A0ABY2XB97</accession>
<evidence type="ECO:0000313" key="2">
    <source>
        <dbReference type="EMBL" id="TMV13130.1"/>
    </source>
</evidence>
<evidence type="ECO:0000256" key="1">
    <source>
        <dbReference type="PROSITE-ProRule" id="PRU00339"/>
    </source>
</evidence>
<keyword evidence="3" id="KW-1185">Reference proteome</keyword>
<dbReference type="Proteomes" id="UP001191082">
    <property type="component" value="Unassembled WGS sequence"/>
</dbReference>
<proteinExistence type="predicted"/>
<sequence>MSQDYPFETNAWTRRVTTGSAQAQTWFNRGLAWTYGYNHEEAVFCFRQALAHDPGCAMAWWGIAYASGPFYNRPWIRFTPAEVAATLPTCNEAAARAVACSDGATPQEQALIRSIILRYPQSEAAPQAELAHWHDAYTDAMRAAHGQFGDDLDIAALFVEAAVTRTPRRLWDIRTGAPLPGADIRECCDVLERALQQMARQGGTPHPGVLHMYLHALEMSQTPEDALVAADMMRDLARDEGHFHHMPAHIYVQCGDYAQSVAVSKRAIAVDDRYLAERGARNFYTTARCHDLHLGMFSAMMLGHYGEAIHAADRICTTATPDLIGGSFPFMAAILDGYSAMRTHVQVRFGKWRELAAEPAPETPELTPIRVAMHAYGQGVANSALGRIEEAEAARRRLDTAMSNIPSDAIFLSNPIVEMLAVGEAMLEGELEYRKRNYDQAFRALRLAAERDDNLAYTEPWAWMHPPRHALGALLAEQGRLTEAEDVYRADLGLNDQVARCTQHPDNVWALSGLLECVTARGDSDAVAMIAQKLKIAQARTDIPVTSACCCRGGP</sequence>
<dbReference type="PANTHER" id="PTHR45588">
    <property type="entry name" value="TPR DOMAIN-CONTAINING PROTEIN"/>
    <property type="match status" value="1"/>
</dbReference>
<dbReference type="PROSITE" id="PS50005">
    <property type="entry name" value="TPR"/>
    <property type="match status" value="1"/>
</dbReference>
<protein>
    <recommendedName>
        <fullName evidence="4">Tetratricopeptide repeat protein</fullName>
    </recommendedName>
</protein>
<reference evidence="2 3" key="1">
    <citation type="submission" date="2019-05" db="EMBL/GenBank/DDBJ databases">
        <title>Marivita sp. nov. isolated from sea sediment.</title>
        <authorList>
            <person name="Kim W."/>
        </authorList>
    </citation>
    <scope>NUCLEOTIDE SEQUENCE [LARGE SCALE GENOMIC DNA]</scope>
    <source>
        <strain evidence="2 3">CAU 1492</strain>
    </source>
</reference>
<organism evidence="2 3">
    <name type="scientific">Arenibacterium halophilum</name>
    <dbReference type="NCBI Taxonomy" id="2583821"/>
    <lineage>
        <taxon>Bacteria</taxon>
        <taxon>Pseudomonadati</taxon>
        <taxon>Pseudomonadota</taxon>
        <taxon>Alphaproteobacteria</taxon>
        <taxon>Rhodobacterales</taxon>
        <taxon>Paracoccaceae</taxon>
        <taxon>Arenibacterium</taxon>
    </lineage>
</organism>
<feature type="repeat" description="TPR" evidence="1">
    <location>
        <begin position="23"/>
        <end position="56"/>
    </location>
</feature>
<comment type="caution">
    <text evidence="2">The sequence shown here is derived from an EMBL/GenBank/DDBJ whole genome shotgun (WGS) entry which is preliminary data.</text>
</comment>
<name>A0ABY2XB97_9RHOB</name>
<dbReference type="EMBL" id="VCPC01000002">
    <property type="protein sequence ID" value="TMV13130.1"/>
    <property type="molecule type" value="Genomic_DNA"/>
</dbReference>
<dbReference type="RefSeq" id="WP_138863686.1">
    <property type="nucleotide sequence ID" value="NZ_VCPC01000002.1"/>
</dbReference>
<dbReference type="PANTHER" id="PTHR45588:SF1">
    <property type="entry name" value="WW DOMAIN-CONTAINING PROTEIN"/>
    <property type="match status" value="1"/>
</dbReference>
<dbReference type="SUPFAM" id="SSF48452">
    <property type="entry name" value="TPR-like"/>
    <property type="match status" value="1"/>
</dbReference>
<dbReference type="InterPro" id="IPR019734">
    <property type="entry name" value="TPR_rpt"/>
</dbReference>
<dbReference type="InterPro" id="IPR011990">
    <property type="entry name" value="TPR-like_helical_dom_sf"/>
</dbReference>
<keyword evidence="1" id="KW-0802">TPR repeat</keyword>
<evidence type="ECO:0000313" key="3">
    <source>
        <dbReference type="Proteomes" id="UP001191082"/>
    </source>
</evidence>
<dbReference type="Gene3D" id="1.25.40.10">
    <property type="entry name" value="Tetratricopeptide repeat domain"/>
    <property type="match status" value="2"/>
</dbReference>
<gene>
    <name evidence="2" type="ORF">FGK64_10160</name>
</gene>
<dbReference type="SMART" id="SM00028">
    <property type="entry name" value="TPR"/>
    <property type="match status" value="3"/>
</dbReference>